<protein>
    <recommendedName>
        <fullName evidence="4">Retrotransposon gag domain-containing protein</fullName>
    </recommendedName>
</protein>
<name>A0A426ZKT0_ENSVE</name>
<organism evidence="2 3">
    <name type="scientific">Ensete ventricosum</name>
    <name type="common">Abyssinian banana</name>
    <name type="synonym">Musa ensete</name>
    <dbReference type="NCBI Taxonomy" id="4639"/>
    <lineage>
        <taxon>Eukaryota</taxon>
        <taxon>Viridiplantae</taxon>
        <taxon>Streptophyta</taxon>
        <taxon>Embryophyta</taxon>
        <taxon>Tracheophyta</taxon>
        <taxon>Spermatophyta</taxon>
        <taxon>Magnoliopsida</taxon>
        <taxon>Liliopsida</taxon>
        <taxon>Zingiberales</taxon>
        <taxon>Musaceae</taxon>
        <taxon>Ensete</taxon>
    </lineage>
</organism>
<feature type="region of interest" description="Disordered" evidence="1">
    <location>
        <begin position="32"/>
        <end position="55"/>
    </location>
</feature>
<dbReference type="Proteomes" id="UP000287651">
    <property type="component" value="Unassembled WGS sequence"/>
</dbReference>
<gene>
    <name evidence="2" type="ORF">B296_00017826</name>
</gene>
<evidence type="ECO:0000313" key="2">
    <source>
        <dbReference type="EMBL" id="RRT64599.1"/>
    </source>
</evidence>
<proteinExistence type="predicted"/>
<dbReference type="EMBL" id="AMZH03006125">
    <property type="protein sequence ID" value="RRT64599.1"/>
    <property type="molecule type" value="Genomic_DNA"/>
</dbReference>
<dbReference type="AlphaFoldDB" id="A0A426ZKT0"/>
<feature type="compositionally biased region" description="Basic and acidic residues" evidence="1">
    <location>
        <begin position="44"/>
        <end position="55"/>
    </location>
</feature>
<sequence length="115" mass="13677">MASVDLFRAKLEAFKTCMEDRLRALFEEFKLDRSPSPRRSQHSRSFDHKESPTKKQVMDSSCLCPRLDFPRWEDRDPTGWISCLERYFLYHKTQEASMIDIATIHVGREAAQWYD</sequence>
<accession>A0A426ZKT0</accession>
<reference evidence="2 3" key="1">
    <citation type="journal article" date="2014" name="Agronomy (Basel)">
        <title>A Draft Genome Sequence for Ensete ventricosum, the Drought-Tolerant Tree Against Hunger.</title>
        <authorList>
            <person name="Harrison J."/>
            <person name="Moore K.A."/>
            <person name="Paszkiewicz K."/>
            <person name="Jones T."/>
            <person name="Grant M."/>
            <person name="Ambacheew D."/>
            <person name="Muzemil S."/>
            <person name="Studholme D.J."/>
        </authorList>
    </citation>
    <scope>NUCLEOTIDE SEQUENCE [LARGE SCALE GENOMIC DNA]</scope>
</reference>
<comment type="caution">
    <text evidence="2">The sequence shown here is derived from an EMBL/GenBank/DDBJ whole genome shotgun (WGS) entry which is preliminary data.</text>
</comment>
<evidence type="ECO:0008006" key="4">
    <source>
        <dbReference type="Google" id="ProtNLM"/>
    </source>
</evidence>
<evidence type="ECO:0000313" key="3">
    <source>
        <dbReference type="Proteomes" id="UP000287651"/>
    </source>
</evidence>
<evidence type="ECO:0000256" key="1">
    <source>
        <dbReference type="SAM" id="MobiDB-lite"/>
    </source>
</evidence>